<protein>
    <submittedName>
        <fullName evidence="2">Uncharacterized protein</fullName>
    </submittedName>
</protein>
<feature type="compositionally biased region" description="Basic residues" evidence="1">
    <location>
        <begin position="115"/>
        <end position="126"/>
    </location>
</feature>
<dbReference type="Proteomes" id="UP000013827">
    <property type="component" value="Unassembled WGS sequence"/>
</dbReference>
<evidence type="ECO:0000313" key="3">
    <source>
        <dbReference type="Proteomes" id="UP000013827"/>
    </source>
</evidence>
<dbReference type="EnsemblProtists" id="EOD27450">
    <property type="protein sequence ID" value="EOD27450"/>
    <property type="gene ID" value="EMIHUDRAFT_235792"/>
</dbReference>
<name>A0A0D3JVB5_EMIH1</name>
<dbReference type="RefSeq" id="XP_005779879.1">
    <property type="nucleotide sequence ID" value="XM_005779822.1"/>
</dbReference>
<reference evidence="2" key="2">
    <citation type="submission" date="2024-10" db="UniProtKB">
        <authorList>
            <consortium name="EnsemblProtists"/>
        </authorList>
    </citation>
    <scope>IDENTIFICATION</scope>
</reference>
<accession>A0A0D3JVB5</accession>
<feature type="compositionally biased region" description="Low complexity" evidence="1">
    <location>
        <begin position="1"/>
        <end position="26"/>
    </location>
</feature>
<dbReference type="PaxDb" id="2903-EOD27450"/>
<evidence type="ECO:0000313" key="2">
    <source>
        <dbReference type="EnsemblProtists" id="EOD27450"/>
    </source>
</evidence>
<dbReference type="GeneID" id="17272995"/>
<organism evidence="2 3">
    <name type="scientific">Emiliania huxleyi (strain CCMP1516)</name>
    <dbReference type="NCBI Taxonomy" id="280463"/>
    <lineage>
        <taxon>Eukaryota</taxon>
        <taxon>Haptista</taxon>
        <taxon>Haptophyta</taxon>
        <taxon>Prymnesiophyceae</taxon>
        <taxon>Isochrysidales</taxon>
        <taxon>Noelaerhabdaceae</taxon>
        <taxon>Emiliania</taxon>
    </lineage>
</organism>
<feature type="region of interest" description="Disordered" evidence="1">
    <location>
        <begin position="1"/>
        <end position="37"/>
    </location>
</feature>
<dbReference type="HOGENOM" id="CLU_069981_0_0_1"/>
<feature type="region of interest" description="Disordered" evidence="1">
    <location>
        <begin position="78"/>
        <end position="145"/>
    </location>
</feature>
<dbReference type="KEGG" id="ehx:EMIHUDRAFT_235792"/>
<keyword evidence="3" id="KW-1185">Reference proteome</keyword>
<reference evidence="3" key="1">
    <citation type="journal article" date="2013" name="Nature">
        <title>Pan genome of the phytoplankton Emiliania underpins its global distribution.</title>
        <authorList>
            <person name="Read B.A."/>
            <person name="Kegel J."/>
            <person name="Klute M.J."/>
            <person name="Kuo A."/>
            <person name="Lefebvre S.C."/>
            <person name="Maumus F."/>
            <person name="Mayer C."/>
            <person name="Miller J."/>
            <person name="Monier A."/>
            <person name="Salamov A."/>
            <person name="Young J."/>
            <person name="Aguilar M."/>
            <person name="Claverie J.M."/>
            <person name="Frickenhaus S."/>
            <person name="Gonzalez K."/>
            <person name="Herman E.K."/>
            <person name="Lin Y.C."/>
            <person name="Napier J."/>
            <person name="Ogata H."/>
            <person name="Sarno A.F."/>
            <person name="Shmutz J."/>
            <person name="Schroeder D."/>
            <person name="de Vargas C."/>
            <person name="Verret F."/>
            <person name="von Dassow P."/>
            <person name="Valentin K."/>
            <person name="Van de Peer Y."/>
            <person name="Wheeler G."/>
            <person name="Dacks J.B."/>
            <person name="Delwiche C.F."/>
            <person name="Dyhrman S.T."/>
            <person name="Glockner G."/>
            <person name="John U."/>
            <person name="Richards T."/>
            <person name="Worden A.Z."/>
            <person name="Zhang X."/>
            <person name="Grigoriev I.V."/>
            <person name="Allen A.E."/>
            <person name="Bidle K."/>
            <person name="Borodovsky M."/>
            <person name="Bowler C."/>
            <person name="Brownlee C."/>
            <person name="Cock J.M."/>
            <person name="Elias M."/>
            <person name="Gladyshev V.N."/>
            <person name="Groth M."/>
            <person name="Guda C."/>
            <person name="Hadaegh A."/>
            <person name="Iglesias-Rodriguez M.D."/>
            <person name="Jenkins J."/>
            <person name="Jones B.M."/>
            <person name="Lawson T."/>
            <person name="Leese F."/>
            <person name="Lindquist E."/>
            <person name="Lobanov A."/>
            <person name="Lomsadze A."/>
            <person name="Malik S.B."/>
            <person name="Marsh M.E."/>
            <person name="Mackinder L."/>
            <person name="Mock T."/>
            <person name="Mueller-Roeber B."/>
            <person name="Pagarete A."/>
            <person name="Parker M."/>
            <person name="Probert I."/>
            <person name="Quesneville H."/>
            <person name="Raines C."/>
            <person name="Rensing S.A."/>
            <person name="Riano-Pachon D.M."/>
            <person name="Richier S."/>
            <person name="Rokitta S."/>
            <person name="Shiraiwa Y."/>
            <person name="Soanes D.M."/>
            <person name="van der Giezen M."/>
            <person name="Wahlund T.M."/>
            <person name="Williams B."/>
            <person name="Wilson W."/>
            <person name="Wolfe G."/>
            <person name="Wurch L.L."/>
        </authorList>
    </citation>
    <scope>NUCLEOTIDE SEQUENCE</scope>
</reference>
<feature type="region of interest" description="Disordered" evidence="1">
    <location>
        <begin position="233"/>
        <end position="277"/>
    </location>
</feature>
<evidence type="ECO:0000256" key="1">
    <source>
        <dbReference type="SAM" id="MobiDB-lite"/>
    </source>
</evidence>
<feature type="compositionally biased region" description="Basic and acidic residues" evidence="1">
    <location>
        <begin position="81"/>
        <end position="114"/>
    </location>
</feature>
<sequence length="277" mass="29192">MVRVAMTGTAAAEPAADGAGAQAPATVGPPGTRRGRPWNRFDRAHMEDCLIAARLAGVSQLRYECPGYGTATFELKSAKAAGDREPVHAAERSFVERTASRKEEPTEEQKDARAAARRAKKARQKANKAERKAAAAAASEAERADYPHEQLRENVAYSLPPEGGGGFGDLVYATVPLGSVATKVARDWLANELYEPSRRGKIDAACRDRKVADLITAAGASAPADAVFSGRFATGEAPRPTTSASKADEGDGVGGDGGTGIKHFDLFEPDPTPMEDL</sequence>
<proteinExistence type="predicted"/>
<dbReference type="AlphaFoldDB" id="A0A0D3JVB5"/>